<keyword evidence="1" id="KW-0732">Signal</keyword>
<name>A0ABV7THY8_9RHOB</name>
<dbReference type="InterPro" id="IPR028994">
    <property type="entry name" value="Integrin_alpha_N"/>
</dbReference>
<dbReference type="RefSeq" id="WP_386736487.1">
    <property type="nucleotide sequence ID" value="NZ_JBHRXI010000016.1"/>
</dbReference>
<comment type="caution">
    <text evidence="2">The sequence shown here is derived from an EMBL/GenBank/DDBJ whole genome shotgun (WGS) entry which is preliminary data.</text>
</comment>
<dbReference type="SUPFAM" id="SSF69318">
    <property type="entry name" value="Integrin alpha N-terminal domain"/>
    <property type="match status" value="1"/>
</dbReference>
<dbReference type="Gene3D" id="2.130.10.130">
    <property type="entry name" value="Integrin alpha, N-terminal"/>
    <property type="match status" value="1"/>
</dbReference>
<accession>A0ABV7THY8</accession>
<dbReference type="Pfam" id="PF13517">
    <property type="entry name" value="FG-GAP_3"/>
    <property type="match status" value="1"/>
</dbReference>
<keyword evidence="3" id="KW-1185">Reference proteome</keyword>
<dbReference type="EMBL" id="JBHRXI010000016">
    <property type="protein sequence ID" value="MFC3615232.1"/>
    <property type="molecule type" value="Genomic_DNA"/>
</dbReference>
<gene>
    <name evidence="2" type="ORF">ACFORG_15825</name>
</gene>
<evidence type="ECO:0000313" key="2">
    <source>
        <dbReference type="EMBL" id="MFC3615232.1"/>
    </source>
</evidence>
<organism evidence="2 3">
    <name type="scientific">Lutimaribacter marinistellae</name>
    <dbReference type="NCBI Taxonomy" id="1820329"/>
    <lineage>
        <taxon>Bacteria</taxon>
        <taxon>Pseudomonadati</taxon>
        <taxon>Pseudomonadota</taxon>
        <taxon>Alphaproteobacteria</taxon>
        <taxon>Rhodobacterales</taxon>
        <taxon>Roseobacteraceae</taxon>
        <taxon>Lutimaribacter</taxon>
    </lineage>
</organism>
<protein>
    <submittedName>
        <fullName evidence="2">FG-GAP repeat domain-containing protein</fullName>
    </submittedName>
</protein>
<dbReference type="InterPro" id="IPR013517">
    <property type="entry name" value="FG-GAP"/>
</dbReference>
<proteinExistence type="predicted"/>
<sequence>MWHPLPALADAINAARYTQPTTRYAHGVLGDAIEWGALEMTLASGRTISVTLPENRVFEDLAPRLADLDGDGAPEVIVVEAEASTGASLAIYGPRGKITATPHIGQRNRWLAPAGIGDLDGDGYVELAYVDRPHLARTLRIWRYDTGRLTEIAQRPGVTNHRIGEDFITGGLRDCGQGPELVLASADWSRLLAVFHSEGWQTRDLGPFSGRTAVERALDCQSP</sequence>
<evidence type="ECO:0000313" key="3">
    <source>
        <dbReference type="Proteomes" id="UP001595629"/>
    </source>
</evidence>
<dbReference type="Proteomes" id="UP001595629">
    <property type="component" value="Unassembled WGS sequence"/>
</dbReference>
<reference evidence="3" key="1">
    <citation type="journal article" date="2019" name="Int. J. Syst. Evol. Microbiol.">
        <title>The Global Catalogue of Microorganisms (GCM) 10K type strain sequencing project: providing services to taxonomists for standard genome sequencing and annotation.</title>
        <authorList>
            <consortium name="The Broad Institute Genomics Platform"/>
            <consortium name="The Broad Institute Genome Sequencing Center for Infectious Disease"/>
            <person name="Wu L."/>
            <person name="Ma J."/>
        </authorList>
    </citation>
    <scope>NUCLEOTIDE SEQUENCE [LARGE SCALE GENOMIC DNA]</scope>
    <source>
        <strain evidence="3">KCTC 42911</strain>
    </source>
</reference>
<evidence type="ECO:0000256" key="1">
    <source>
        <dbReference type="ARBA" id="ARBA00022729"/>
    </source>
</evidence>